<gene>
    <name evidence="7" type="ORF">LDAN0321_LOCUS7526</name>
</gene>
<comment type="subcellular location">
    <subcellularLocation>
        <location evidence="1">Membrane</location>
        <topology evidence="1">Multi-pass membrane protein</topology>
    </subcellularLocation>
</comment>
<feature type="transmembrane region" description="Helical" evidence="6">
    <location>
        <begin position="6"/>
        <end position="24"/>
    </location>
</feature>
<feature type="transmembrane region" description="Helical" evidence="6">
    <location>
        <begin position="285"/>
        <end position="304"/>
    </location>
</feature>
<evidence type="ECO:0000256" key="1">
    <source>
        <dbReference type="ARBA" id="ARBA00004141"/>
    </source>
</evidence>
<evidence type="ECO:0000256" key="3">
    <source>
        <dbReference type="ARBA" id="ARBA00022692"/>
    </source>
</evidence>
<dbReference type="GO" id="GO:0016020">
    <property type="term" value="C:membrane"/>
    <property type="evidence" value="ECO:0007669"/>
    <property type="project" value="UniProtKB-SubCell"/>
</dbReference>
<name>A0A7S2P1D8_9STRA</name>
<dbReference type="EMBL" id="HBGY01011877">
    <property type="protein sequence ID" value="CAD9571460.1"/>
    <property type="molecule type" value="Transcribed_RNA"/>
</dbReference>
<feature type="transmembrane region" description="Helical" evidence="6">
    <location>
        <begin position="182"/>
        <end position="207"/>
    </location>
</feature>
<dbReference type="InterPro" id="IPR002794">
    <property type="entry name" value="DUF92_TMEM19"/>
</dbReference>
<dbReference type="Pfam" id="PF01940">
    <property type="entry name" value="DUF92"/>
    <property type="match status" value="1"/>
</dbReference>
<evidence type="ECO:0000256" key="4">
    <source>
        <dbReference type="ARBA" id="ARBA00022989"/>
    </source>
</evidence>
<keyword evidence="4 6" id="KW-1133">Transmembrane helix</keyword>
<feature type="transmembrane region" description="Helical" evidence="6">
    <location>
        <begin position="213"/>
        <end position="239"/>
    </location>
</feature>
<evidence type="ECO:0000256" key="5">
    <source>
        <dbReference type="ARBA" id="ARBA00023136"/>
    </source>
</evidence>
<feature type="transmembrane region" description="Helical" evidence="6">
    <location>
        <begin position="36"/>
        <end position="58"/>
    </location>
</feature>
<dbReference type="PANTHER" id="PTHR13353:SF5">
    <property type="entry name" value="TRANSMEMBRANE PROTEIN 19"/>
    <property type="match status" value="1"/>
</dbReference>
<accession>A0A7S2P1D8</accession>
<keyword evidence="3 6" id="KW-0812">Transmembrane</keyword>
<evidence type="ECO:0000256" key="6">
    <source>
        <dbReference type="SAM" id="Phobius"/>
    </source>
</evidence>
<proteinExistence type="inferred from homology"/>
<sequence length="305" mass="32448">MIPFSIPAIALSATIATGLSFHGYKKKSLSNTGCATAWIVGFLILSCGLRGFLLILFYQTGSSATKYQKQRKQKMDAGAAESSVRGPEQVLACSLLATLAALLHVYYSGEEKIIHFENSNDSSSNVASYLACAIIAHHATCCADTLASELGMLVSSSERTVLVTQPWVAVPRGTNGGVTIGGFLWSIIGGAWIGLGAFVCDMITFGAGGDYNYLLQMISFGAVTGLFGSVLDSVLGATVQVTYYNLDRKVVCDGEHHHARKEQEESSSLKHIAGRDILTNAQVNFVSILLCMIVSALYVGPAIFV</sequence>
<evidence type="ECO:0000313" key="7">
    <source>
        <dbReference type="EMBL" id="CAD9571460.1"/>
    </source>
</evidence>
<reference evidence="7" key="1">
    <citation type="submission" date="2021-01" db="EMBL/GenBank/DDBJ databases">
        <authorList>
            <person name="Corre E."/>
            <person name="Pelletier E."/>
            <person name="Niang G."/>
            <person name="Scheremetjew M."/>
            <person name="Finn R."/>
            <person name="Kale V."/>
            <person name="Holt S."/>
            <person name="Cochrane G."/>
            <person name="Meng A."/>
            <person name="Brown T."/>
            <person name="Cohen L."/>
        </authorList>
    </citation>
    <scope>NUCLEOTIDE SEQUENCE</scope>
    <source>
        <strain evidence="7">B650</strain>
    </source>
</reference>
<keyword evidence="5 6" id="KW-0472">Membrane</keyword>
<evidence type="ECO:0000256" key="2">
    <source>
        <dbReference type="ARBA" id="ARBA00009012"/>
    </source>
</evidence>
<comment type="similarity">
    <text evidence="2">Belongs to the TMEM19 family.</text>
</comment>
<dbReference type="AlphaFoldDB" id="A0A7S2P1D8"/>
<dbReference type="PANTHER" id="PTHR13353">
    <property type="entry name" value="TRANSMEMBRANE PROTEIN 19"/>
    <property type="match status" value="1"/>
</dbReference>
<organism evidence="7">
    <name type="scientific">Leptocylindrus danicus</name>
    <dbReference type="NCBI Taxonomy" id="163516"/>
    <lineage>
        <taxon>Eukaryota</taxon>
        <taxon>Sar</taxon>
        <taxon>Stramenopiles</taxon>
        <taxon>Ochrophyta</taxon>
        <taxon>Bacillariophyta</taxon>
        <taxon>Coscinodiscophyceae</taxon>
        <taxon>Chaetocerotophycidae</taxon>
        <taxon>Leptocylindrales</taxon>
        <taxon>Leptocylindraceae</taxon>
        <taxon>Leptocylindrus</taxon>
    </lineage>
</organism>
<protein>
    <recommendedName>
        <fullName evidence="8">Transmembrane protein 19</fullName>
    </recommendedName>
</protein>
<evidence type="ECO:0008006" key="8">
    <source>
        <dbReference type="Google" id="ProtNLM"/>
    </source>
</evidence>